<evidence type="ECO:0000313" key="3">
    <source>
        <dbReference type="Proteomes" id="UP000007305"/>
    </source>
</evidence>
<feature type="region of interest" description="Disordered" evidence="1">
    <location>
        <begin position="14"/>
        <end position="82"/>
    </location>
</feature>
<dbReference type="InParanoid" id="A0A804QQS3"/>
<reference evidence="3" key="1">
    <citation type="journal article" date="2009" name="Science">
        <title>The B73 maize genome: complexity, diversity, and dynamics.</title>
        <authorList>
            <person name="Schnable P.S."/>
            <person name="Ware D."/>
            <person name="Fulton R.S."/>
            <person name="Stein J.C."/>
            <person name="Wei F."/>
            <person name="Pasternak S."/>
            <person name="Liang C."/>
            <person name="Zhang J."/>
            <person name="Fulton L."/>
            <person name="Graves T.A."/>
            <person name="Minx P."/>
            <person name="Reily A.D."/>
            <person name="Courtney L."/>
            <person name="Kruchowski S.S."/>
            <person name="Tomlinson C."/>
            <person name="Strong C."/>
            <person name="Delehaunty K."/>
            <person name="Fronick C."/>
            <person name="Courtney B."/>
            <person name="Rock S.M."/>
            <person name="Belter E."/>
            <person name="Du F."/>
            <person name="Kim K."/>
            <person name="Abbott R.M."/>
            <person name="Cotton M."/>
            <person name="Levy A."/>
            <person name="Marchetto P."/>
            <person name="Ochoa K."/>
            <person name="Jackson S.M."/>
            <person name="Gillam B."/>
            <person name="Chen W."/>
            <person name="Yan L."/>
            <person name="Higginbotham J."/>
            <person name="Cardenas M."/>
            <person name="Waligorski J."/>
            <person name="Applebaum E."/>
            <person name="Phelps L."/>
            <person name="Falcone J."/>
            <person name="Kanchi K."/>
            <person name="Thane T."/>
            <person name="Scimone A."/>
            <person name="Thane N."/>
            <person name="Henke J."/>
            <person name="Wang T."/>
            <person name="Ruppert J."/>
            <person name="Shah N."/>
            <person name="Rotter K."/>
            <person name="Hodges J."/>
            <person name="Ingenthron E."/>
            <person name="Cordes M."/>
            <person name="Kohlberg S."/>
            <person name="Sgro J."/>
            <person name="Delgado B."/>
            <person name="Mead K."/>
            <person name="Chinwalla A."/>
            <person name="Leonard S."/>
            <person name="Crouse K."/>
            <person name="Collura K."/>
            <person name="Kudrna D."/>
            <person name="Currie J."/>
            <person name="He R."/>
            <person name="Angelova A."/>
            <person name="Rajasekar S."/>
            <person name="Mueller T."/>
            <person name="Lomeli R."/>
            <person name="Scara G."/>
            <person name="Ko A."/>
            <person name="Delaney K."/>
            <person name="Wissotski M."/>
            <person name="Lopez G."/>
            <person name="Campos D."/>
            <person name="Braidotti M."/>
            <person name="Ashley E."/>
            <person name="Golser W."/>
            <person name="Kim H."/>
            <person name="Lee S."/>
            <person name="Lin J."/>
            <person name="Dujmic Z."/>
            <person name="Kim W."/>
            <person name="Talag J."/>
            <person name="Zuccolo A."/>
            <person name="Fan C."/>
            <person name="Sebastian A."/>
            <person name="Kramer M."/>
            <person name="Spiegel L."/>
            <person name="Nascimento L."/>
            <person name="Zutavern T."/>
            <person name="Miller B."/>
            <person name="Ambroise C."/>
            <person name="Muller S."/>
            <person name="Spooner W."/>
            <person name="Narechania A."/>
            <person name="Ren L."/>
            <person name="Wei S."/>
            <person name="Kumari S."/>
            <person name="Faga B."/>
            <person name="Levy M.J."/>
            <person name="McMahan L."/>
            <person name="Van Buren P."/>
            <person name="Vaughn M.W."/>
            <person name="Ying K."/>
            <person name="Yeh C.-T."/>
            <person name="Emrich S.J."/>
            <person name="Jia Y."/>
            <person name="Kalyanaraman A."/>
            <person name="Hsia A.-P."/>
            <person name="Barbazuk W.B."/>
            <person name="Baucom R.S."/>
            <person name="Brutnell T.P."/>
            <person name="Carpita N.C."/>
            <person name="Chaparro C."/>
            <person name="Chia J.-M."/>
            <person name="Deragon J.-M."/>
            <person name="Estill J.C."/>
            <person name="Fu Y."/>
            <person name="Jeddeloh J.A."/>
            <person name="Han Y."/>
            <person name="Lee H."/>
            <person name="Li P."/>
            <person name="Lisch D.R."/>
            <person name="Liu S."/>
            <person name="Liu Z."/>
            <person name="Nagel D.H."/>
            <person name="McCann M.C."/>
            <person name="SanMiguel P."/>
            <person name="Myers A.M."/>
            <person name="Nettleton D."/>
            <person name="Nguyen J."/>
            <person name="Penning B.W."/>
            <person name="Ponnala L."/>
            <person name="Schneider K.L."/>
            <person name="Schwartz D.C."/>
            <person name="Sharma A."/>
            <person name="Soderlund C."/>
            <person name="Springer N.M."/>
            <person name="Sun Q."/>
            <person name="Wang H."/>
            <person name="Waterman M."/>
            <person name="Westerman R."/>
            <person name="Wolfgruber T.K."/>
            <person name="Yang L."/>
            <person name="Yu Y."/>
            <person name="Zhang L."/>
            <person name="Zhou S."/>
            <person name="Zhu Q."/>
            <person name="Bennetzen J.L."/>
            <person name="Dawe R.K."/>
            <person name="Jiang J."/>
            <person name="Jiang N."/>
            <person name="Presting G.G."/>
            <person name="Wessler S.R."/>
            <person name="Aluru S."/>
            <person name="Martienssen R.A."/>
            <person name="Clifton S.W."/>
            <person name="McCombie W.R."/>
            <person name="Wing R.A."/>
            <person name="Wilson R.K."/>
        </authorList>
    </citation>
    <scope>NUCLEOTIDE SEQUENCE [LARGE SCALE GENOMIC DNA]</scope>
    <source>
        <strain evidence="3">cv. B73</strain>
    </source>
</reference>
<dbReference type="EnsemblPlants" id="Zm00001eb350750_T001">
    <property type="protein sequence ID" value="Zm00001eb350750_P001"/>
    <property type="gene ID" value="Zm00001eb350750"/>
</dbReference>
<organism evidence="2 3">
    <name type="scientific">Zea mays</name>
    <name type="common">Maize</name>
    <dbReference type="NCBI Taxonomy" id="4577"/>
    <lineage>
        <taxon>Eukaryota</taxon>
        <taxon>Viridiplantae</taxon>
        <taxon>Streptophyta</taxon>
        <taxon>Embryophyta</taxon>
        <taxon>Tracheophyta</taxon>
        <taxon>Spermatophyta</taxon>
        <taxon>Magnoliopsida</taxon>
        <taxon>Liliopsida</taxon>
        <taxon>Poales</taxon>
        <taxon>Poaceae</taxon>
        <taxon>PACMAD clade</taxon>
        <taxon>Panicoideae</taxon>
        <taxon>Andropogonodae</taxon>
        <taxon>Andropogoneae</taxon>
        <taxon>Tripsacinae</taxon>
        <taxon>Zea</taxon>
    </lineage>
</organism>
<dbReference type="AlphaFoldDB" id="A0A804QQS3"/>
<dbReference type="Proteomes" id="UP000007305">
    <property type="component" value="Chromosome 8"/>
</dbReference>
<keyword evidence="3" id="KW-1185">Reference proteome</keyword>
<reference evidence="2" key="2">
    <citation type="submission" date="2019-07" db="EMBL/GenBank/DDBJ databases">
        <authorList>
            <person name="Seetharam A."/>
            <person name="Woodhouse M."/>
            <person name="Cannon E."/>
        </authorList>
    </citation>
    <scope>NUCLEOTIDE SEQUENCE [LARGE SCALE GENOMIC DNA]</scope>
    <source>
        <strain evidence="2">cv. B73</strain>
    </source>
</reference>
<reference evidence="2" key="3">
    <citation type="submission" date="2021-05" db="UniProtKB">
        <authorList>
            <consortium name="EnsemblPlants"/>
        </authorList>
    </citation>
    <scope>IDENTIFICATION</scope>
    <source>
        <strain evidence="2">cv. B73</strain>
    </source>
</reference>
<protein>
    <submittedName>
        <fullName evidence="2">Uncharacterized protein</fullName>
    </submittedName>
</protein>
<proteinExistence type="predicted"/>
<name>A0A804QQS3_MAIZE</name>
<evidence type="ECO:0000313" key="2">
    <source>
        <dbReference type="EnsemblPlants" id="Zm00001eb350750_P001"/>
    </source>
</evidence>
<sequence>MEATVVVAAAVEAEEEEAAAAAASTPQRSGRKRPRAIGSGRYRSVSSQQAGSRPGTDGRRRRMEAAATSQPHRRPRTQEKEAVFAWTGIADLTAD</sequence>
<dbReference type="Gramene" id="Zm00001eb350750_T001">
    <property type="protein sequence ID" value="Zm00001eb350750_P001"/>
    <property type="gene ID" value="Zm00001eb350750"/>
</dbReference>
<evidence type="ECO:0000256" key="1">
    <source>
        <dbReference type="SAM" id="MobiDB-lite"/>
    </source>
</evidence>
<accession>A0A804QQS3</accession>